<proteinExistence type="predicted"/>
<dbReference type="Proteomes" id="UP000256970">
    <property type="component" value="Unassembled WGS sequence"/>
</dbReference>
<sequence length="262" mass="29932">MVNKALWGELACDHKLWRGVYLDNDPLVTPEIRKRMLRDFYTRGLPSITHSLPRSGLQHSAKRMLRDFYTRGLPSITHSLPRSGLQHSAWLRCCCLLHSKPRLVLLLAGRDPVVLRRLGESEDDVITLNLGLNYHLDSYLDEDSRRFAAEFPQVFQDLDAGDLVVTQDFKGAGLYAAVADPASAPFMQLKKCGRDSAGFGILGKDQAPPMFPLLYYCDAHLHEVWEMDRKQLLARQLYWYGYTMLADKSMFNWATLEVLESL</sequence>
<protein>
    <submittedName>
        <fullName evidence="1">Uncharacterized protein</fullName>
    </submittedName>
</protein>
<accession>A0A383V7X7</accession>
<gene>
    <name evidence="1" type="ORF">BQ4739_LOCUS1381</name>
</gene>
<name>A0A383V7X7_TETOB</name>
<dbReference type="EMBL" id="FNXT01000111">
    <property type="protein sequence ID" value="SZX60839.1"/>
    <property type="molecule type" value="Genomic_DNA"/>
</dbReference>
<evidence type="ECO:0000313" key="2">
    <source>
        <dbReference type="Proteomes" id="UP000256970"/>
    </source>
</evidence>
<dbReference type="AlphaFoldDB" id="A0A383V7X7"/>
<keyword evidence="2" id="KW-1185">Reference proteome</keyword>
<evidence type="ECO:0000313" key="1">
    <source>
        <dbReference type="EMBL" id="SZX60839.1"/>
    </source>
</evidence>
<reference evidence="1 2" key="1">
    <citation type="submission" date="2016-10" db="EMBL/GenBank/DDBJ databases">
        <authorList>
            <person name="Cai Z."/>
        </authorList>
    </citation>
    <scope>NUCLEOTIDE SEQUENCE [LARGE SCALE GENOMIC DNA]</scope>
</reference>
<organism evidence="1 2">
    <name type="scientific">Tetradesmus obliquus</name>
    <name type="common">Green alga</name>
    <name type="synonym">Acutodesmus obliquus</name>
    <dbReference type="NCBI Taxonomy" id="3088"/>
    <lineage>
        <taxon>Eukaryota</taxon>
        <taxon>Viridiplantae</taxon>
        <taxon>Chlorophyta</taxon>
        <taxon>core chlorophytes</taxon>
        <taxon>Chlorophyceae</taxon>
        <taxon>CS clade</taxon>
        <taxon>Sphaeropleales</taxon>
        <taxon>Scenedesmaceae</taxon>
        <taxon>Tetradesmus</taxon>
    </lineage>
</organism>